<keyword evidence="1" id="KW-0472">Membrane</keyword>
<organism evidence="2 3">
    <name type="scientific">Bacillus thuringiensis</name>
    <dbReference type="NCBI Taxonomy" id="1428"/>
    <lineage>
        <taxon>Bacteria</taxon>
        <taxon>Bacillati</taxon>
        <taxon>Bacillota</taxon>
        <taxon>Bacilli</taxon>
        <taxon>Bacillales</taxon>
        <taxon>Bacillaceae</taxon>
        <taxon>Bacillus</taxon>
        <taxon>Bacillus cereus group</taxon>
    </lineage>
</organism>
<feature type="transmembrane region" description="Helical" evidence="1">
    <location>
        <begin position="93"/>
        <end position="121"/>
    </location>
</feature>
<evidence type="ECO:0000256" key="1">
    <source>
        <dbReference type="SAM" id="Phobius"/>
    </source>
</evidence>
<sequence length="166" mass="19248">MKRMNQFEQMMYVGVIMSIVLSVMILGSLYYNPRLSLTDYPKDIQKVVFPKSIHEKKQTIYFNIVYNAILFGCPFVSTYILHKHEKLMYMDAYLHTFGILMIFNLVDLLIIDWLIFCWITPRFVVIPSTAGMKGYKDYKFHLRGAIVATQILAIVSLFLAGIATTI</sequence>
<name>A0A1W6WP37_BACTU</name>
<keyword evidence="1" id="KW-1133">Transmembrane helix</keyword>
<dbReference type="Proteomes" id="UP000194143">
    <property type="component" value="Chromosome"/>
</dbReference>
<evidence type="ECO:0000313" key="3">
    <source>
        <dbReference type="Proteomes" id="UP000194143"/>
    </source>
</evidence>
<evidence type="ECO:0000313" key="2">
    <source>
        <dbReference type="EMBL" id="ARP58318.1"/>
    </source>
</evidence>
<dbReference type="AlphaFoldDB" id="A0A1W6WP37"/>
<accession>A0A1W6WP37</accession>
<reference evidence="2 3" key="1">
    <citation type="submission" date="2017-04" db="EMBL/GenBank/DDBJ databases">
        <title>Complete Genome Sequence of Bacillus thuringiensis type Strain ATCC 10792.</title>
        <authorList>
            <person name="Oh D.-H."/>
            <person name="Park B.-J."/>
            <person name="Shuai W."/>
            <person name="Chelliah R."/>
        </authorList>
    </citation>
    <scope>NUCLEOTIDE SEQUENCE [LARGE SCALE GENOMIC DNA]</scope>
    <source>
        <strain evidence="2 3">ATCC 10792</strain>
    </source>
</reference>
<gene>
    <name evidence="2" type="ORF">CAB88_15100</name>
</gene>
<feature type="transmembrane region" description="Helical" evidence="1">
    <location>
        <begin position="141"/>
        <end position="163"/>
    </location>
</feature>
<keyword evidence="3" id="KW-1185">Reference proteome</keyword>
<feature type="transmembrane region" description="Helical" evidence="1">
    <location>
        <begin position="60"/>
        <end position="81"/>
    </location>
</feature>
<keyword evidence="1" id="KW-0812">Transmembrane</keyword>
<protein>
    <submittedName>
        <fullName evidence="2">Nitroreductase</fullName>
    </submittedName>
</protein>
<feature type="transmembrane region" description="Helical" evidence="1">
    <location>
        <begin position="12"/>
        <end position="31"/>
    </location>
</feature>
<proteinExistence type="predicted"/>
<dbReference type="EMBL" id="CP021061">
    <property type="protein sequence ID" value="ARP58318.1"/>
    <property type="molecule type" value="Genomic_DNA"/>
</dbReference>